<keyword evidence="8" id="KW-1185">Reference proteome</keyword>
<dbReference type="Pfam" id="PF04542">
    <property type="entry name" value="Sigma70_r2"/>
    <property type="match status" value="1"/>
</dbReference>
<accession>A0ABV9YW23</accession>
<proteinExistence type="inferred from homology"/>
<dbReference type="InterPro" id="IPR013324">
    <property type="entry name" value="RNA_pol_sigma_r3/r4-like"/>
</dbReference>
<feature type="domain" description="RNA polymerase sigma factor 70 region 4 type 2" evidence="6">
    <location>
        <begin position="106"/>
        <end position="158"/>
    </location>
</feature>
<keyword evidence="2" id="KW-0805">Transcription regulation</keyword>
<name>A0ABV9YW23_9HYPH</name>
<organism evidence="7 8">
    <name type="scientific">Flaviflagellibacter deserti</name>
    <dbReference type="NCBI Taxonomy" id="2267266"/>
    <lineage>
        <taxon>Bacteria</taxon>
        <taxon>Pseudomonadati</taxon>
        <taxon>Pseudomonadota</taxon>
        <taxon>Alphaproteobacteria</taxon>
        <taxon>Hyphomicrobiales</taxon>
        <taxon>Flaviflagellibacter</taxon>
    </lineage>
</organism>
<feature type="domain" description="RNA polymerase sigma-70 region 2" evidence="5">
    <location>
        <begin position="8"/>
        <end position="71"/>
    </location>
</feature>
<dbReference type="InterPro" id="IPR014284">
    <property type="entry name" value="RNA_pol_sigma-70_dom"/>
</dbReference>
<evidence type="ECO:0000313" key="8">
    <source>
        <dbReference type="Proteomes" id="UP001595796"/>
    </source>
</evidence>
<dbReference type="NCBIfam" id="TIGR02937">
    <property type="entry name" value="sigma70-ECF"/>
    <property type="match status" value="1"/>
</dbReference>
<protein>
    <submittedName>
        <fullName evidence="7">RNA polymerase sigma factor</fullName>
    </submittedName>
</protein>
<dbReference type="SUPFAM" id="SSF88946">
    <property type="entry name" value="Sigma2 domain of RNA polymerase sigma factors"/>
    <property type="match status" value="1"/>
</dbReference>
<sequence length="171" mass="19410">MGVDLKSLFVDHSRELDTFLRRRVDDPGAAADLAQEAFLRLARMPAKAELDNPRKFLFTIAANLARDHIRRLVTRRRWMAQDDDGVDVACSGPLADAAMIADEDQRALRDAIEALPARTRAIFLMFHVENRSYREIGAALGVSTRTVEYHLRQAVLQCRQHVRAAERSNEK</sequence>
<evidence type="ECO:0000256" key="3">
    <source>
        <dbReference type="ARBA" id="ARBA00023082"/>
    </source>
</evidence>
<reference evidence="8" key="1">
    <citation type="journal article" date="2019" name="Int. J. Syst. Evol. Microbiol.">
        <title>The Global Catalogue of Microorganisms (GCM) 10K type strain sequencing project: providing services to taxonomists for standard genome sequencing and annotation.</title>
        <authorList>
            <consortium name="The Broad Institute Genomics Platform"/>
            <consortium name="The Broad Institute Genome Sequencing Center for Infectious Disease"/>
            <person name="Wu L."/>
            <person name="Ma J."/>
        </authorList>
    </citation>
    <scope>NUCLEOTIDE SEQUENCE [LARGE SCALE GENOMIC DNA]</scope>
    <source>
        <strain evidence="8">CGMCC 1.16444</strain>
    </source>
</reference>
<evidence type="ECO:0000256" key="1">
    <source>
        <dbReference type="ARBA" id="ARBA00010641"/>
    </source>
</evidence>
<dbReference type="InterPro" id="IPR036388">
    <property type="entry name" value="WH-like_DNA-bd_sf"/>
</dbReference>
<dbReference type="Pfam" id="PF08281">
    <property type="entry name" value="Sigma70_r4_2"/>
    <property type="match status" value="1"/>
</dbReference>
<dbReference type="SUPFAM" id="SSF88659">
    <property type="entry name" value="Sigma3 and sigma4 domains of RNA polymerase sigma factors"/>
    <property type="match status" value="1"/>
</dbReference>
<evidence type="ECO:0000256" key="4">
    <source>
        <dbReference type="ARBA" id="ARBA00023163"/>
    </source>
</evidence>
<dbReference type="InterPro" id="IPR013325">
    <property type="entry name" value="RNA_pol_sigma_r2"/>
</dbReference>
<comment type="caution">
    <text evidence="7">The sequence shown here is derived from an EMBL/GenBank/DDBJ whole genome shotgun (WGS) entry which is preliminary data.</text>
</comment>
<evidence type="ECO:0000259" key="5">
    <source>
        <dbReference type="Pfam" id="PF04542"/>
    </source>
</evidence>
<dbReference type="InterPro" id="IPR039425">
    <property type="entry name" value="RNA_pol_sigma-70-like"/>
</dbReference>
<evidence type="ECO:0000259" key="6">
    <source>
        <dbReference type="Pfam" id="PF08281"/>
    </source>
</evidence>
<keyword evidence="3" id="KW-0731">Sigma factor</keyword>
<dbReference type="InterPro" id="IPR013249">
    <property type="entry name" value="RNA_pol_sigma70_r4_t2"/>
</dbReference>
<evidence type="ECO:0000256" key="2">
    <source>
        <dbReference type="ARBA" id="ARBA00023015"/>
    </source>
</evidence>
<dbReference type="Gene3D" id="1.10.10.10">
    <property type="entry name" value="Winged helix-like DNA-binding domain superfamily/Winged helix DNA-binding domain"/>
    <property type="match status" value="1"/>
</dbReference>
<dbReference type="EMBL" id="JBHSJF010000001">
    <property type="protein sequence ID" value="MFC5066414.1"/>
    <property type="molecule type" value="Genomic_DNA"/>
</dbReference>
<gene>
    <name evidence="7" type="ORF">ACFPFW_00115</name>
</gene>
<dbReference type="Proteomes" id="UP001595796">
    <property type="component" value="Unassembled WGS sequence"/>
</dbReference>
<keyword evidence="4" id="KW-0804">Transcription</keyword>
<dbReference type="Gene3D" id="1.10.1740.10">
    <property type="match status" value="1"/>
</dbReference>
<evidence type="ECO:0000313" key="7">
    <source>
        <dbReference type="EMBL" id="MFC5066414.1"/>
    </source>
</evidence>
<dbReference type="InterPro" id="IPR007627">
    <property type="entry name" value="RNA_pol_sigma70_r2"/>
</dbReference>
<comment type="similarity">
    <text evidence="1">Belongs to the sigma-70 factor family. ECF subfamily.</text>
</comment>
<dbReference type="CDD" id="cd06171">
    <property type="entry name" value="Sigma70_r4"/>
    <property type="match status" value="1"/>
</dbReference>
<dbReference type="RefSeq" id="WP_114955212.1">
    <property type="nucleotide sequence ID" value="NZ_JBHSJF010000001.1"/>
</dbReference>
<dbReference type="PANTHER" id="PTHR43133">
    <property type="entry name" value="RNA POLYMERASE ECF-TYPE SIGMA FACTO"/>
    <property type="match status" value="1"/>
</dbReference>
<dbReference type="PANTHER" id="PTHR43133:SF63">
    <property type="entry name" value="RNA POLYMERASE SIGMA FACTOR FECI-RELATED"/>
    <property type="match status" value="1"/>
</dbReference>